<dbReference type="EMBL" id="JAAOIW010000032">
    <property type="protein sequence ID" value="NHN35371.1"/>
    <property type="molecule type" value="Genomic_DNA"/>
</dbReference>
<sequence>MMALLTKKFHRHLNQQFELHQLPIEEILYTSDLDLVIDIHVHADSEWLHQRTDQVFNGEVDILLLFIQRDHQKIRQQCMKLETQEGDIMFVYGSQSDIEAKFHHELEKAKQDMDKDQQVIGI</sequence>
<dbReference type="Proteomes" id="UP001165962">
    <property type="component" value="Unassembled WGS sequence"/>
</dbReference>
<evidence type="ECO:0000313" key="2">
    <source>
        <dbReference type="Proteomes" id="UP001165962"/>
    </source>
</evidence>
<dbReference type="RefSeq" id="WP_166158079.1">
    <property type="nucleotide sequence ID" value="NZ_JAAOIW010000032.1"/>
</dbReference>
<evidence type="ECO:0000313" key="1">
    <source>
        <dbReference type="EMBL" id="NHN35371.1"/>
    </source>
</evidence>
<keyword evidence="2" id="KW-1185">Reference proteome</keyword>
<name>A0ABX0JJ54_9BACL</name>
<gene>
    <name evidence="1" type="ORF">G9U52_37335</name>
</gene>
<reference evidence="1" key="1">
    <citation type="submission" date="2020-03" db="EMBL/GenBank/DDBJ databases">
        <title>Draft sequencing of Paenibacilllus sp. S3N08.</title>
        <authorList>
            <person name="Kim D.-U."/>
        </authorList>
    </citation>
    <scope>NUCLEOTIDE SEQUENCE</scope>
    <source>
        <strain evidence="1">S3N08</strain>
    </source>
</reference>
<protein>
    <submittedName>
        <fullName evidence="1">Uncharacterized protein</fullName>
    </submittedName>
</protein>
<organism evidence="1 2">
    <name type="scientific">Paenibacillus agricola</name>
    <dbReference type="NCBI Taxonomy" id="2716264"/>
    <lineage>
        <taxon>Bacteria</taxon>
        <taxon>Bacillati</taxon>
        <taxon>Bacillota</taxon>
        <taxon>Bacilli</taxon>
        <taxon>Bacillales</taxon>
        <taxon>Paenibacillaceae</taxon>
        <taxon>Paenibacillus</taxon>
    </lineage>
</organism>
<accession>A0ABX0JJ54</accession>
<proteinExistence type="predicted"/>
<comment type="caution">
    <text evidence="1">The sequence shown here is derived from an EMBL/GenBank/DDBJ whole genome shotgun (WGS) entry which is preliminary data.</text>
</comment>